<dbReference type="PROSITE" id="PS51747">
    <property type="entry name" value="CYT_DCMP_DEAMINASES_2"/>
    <property type="match status" value="1"/>
</dbReference>
<evidence type="ECO:0000259" key="5">
    <source>
        <dbReference type="PROSITE" id="PS51747"/>
    </source>
</evidence>
<feature type="compositionally biased region" description="Basic residues" evidence="4">
    <location>
        <begin position="60"/>
        <end position="73"/>
    </location>
</feature>
<feature type="domain" description="CMP/dCMP-type deaminase" evidence="5">
    <location>
        <begin position="100"/>
        <end position="228"/>
    </location>
</feature>
<evidence type="ECO:0000313" key="7">
    <source>
        <dbReference type="Proteomes" id="UP001408789"/>
    </source>
</evidence>
<organism evidence="6 7">
    <name type="scientific">Deinandra increscens subsp. villosa</name>
    <dbReference type="NCBI Taxonomy" id="3103831"/>
    <lineage>
        <taxon>Eukaryota</taxon>
        <taxon>Viridiplantae</taxon>
        <taxon>Streptophyta</taxon>
        <taxon>Embryophyta</taxon>
        <taxon>Tracheophyta</taxon>
        <taxon>Spermatophyta</taxon>
        <taxon>Magnoliopsida</taxon>
        <taxon>eudicotyledons</taxon>
        <taxon>Gunneridae</taxon>
        <taxon>Pentapetalae</taxon>
        <taxon>asterids</taxon>
        <taxon>campanulids</taxon>
        <taxon>Asterales</taxon>
        <taxon>Asteraceae</taxon>
        <taxon>Asteroideae</taxon>
        <taxon>Heliantheae alliance</taxon>
        <taxon>Madieae</taxon>
        <taxon>Madiinae</taxon>
        <taxon>Deinandra</taxon>
    </lineage>
</organism>
<evidence type="ECO:0000256" key="3">
    <source>
        <dbReference type="ARBA" id="ARBA00022833"/>
    </source>
</evidence>
<keyword evidence="1" id="KW-0479">Metal-binding</keyword>
<reference evidence="6 7" key="1">
    <citation type="submission" date="2024-04" db="EMBL/GenBank/DDBJ databases">
        <title>The reference genome of an endangered Asteraceae, Deinandra increscens subsp. villosa, native to the Central Coast of California.</title>
        <authorList>
            <person name="Guilliams M."/>
            <person name="Hasenstab-Lehman K."/>
            <person name="Meyer R."/>
            <person name="Mcevoy S."/>
        </authorList>
    </citation>
    <scope>NUCLEOTIDE SEQUENCE [LARGE SCALE GENOMIC DNA]</scope>
    <source>
        <tissue evidence="6">Leaf</tissue>
    </source>
</reference>
<feature type="region of interest" description="Disordered" evidence="4">
    <location>
        <begin position="1"/>
        <end position="76"/>
    </location>
</feature>
<dbReference type="Gene3D" id="3.40.140.10">
    <property type="entry name" value="Cytidine Deaminase, domain 2"/>
    <property type="match status" value="1"/>
</dbReference>
<feature type="compositionally biased region" description="Low complexity" evidence="4">
    <location>
        <begin position="34"/>
        <end position="45"/>
    </location>
</feature>
<dbReference type="PANTHER" id="PTHR11079:SF149">
    <property type="entry name" value="TRNA-SPECIFIC ADENOSINE DEAMINASE 2"/>
    <property type="match status" value="1"/>
</dbReference>
<dbReference type="CDD" id="cd01285">
    <property type="entry name" value="nucleoside_deaminase"/>
    <property type="match status" value="1"/>
</dbReference>
<proteinExistence type="predicted"/>
<keyword evidence="2" id="KW-0378">Hydrolase</keyword>
<sequence>MKSKFPNPRSTLRSTELATFPVRSAHPKSILKTPSPTESLSLLSNSPPPPPPPASLRRQPASHRRQPASHRRQPSATISSLLHSEIFSFQMASCGEGENPDIIAFMKLALEQAKIAFDSLEVPVGCVIVMDRKVISCGRNRTNETRNATRHAEIEAIDVLLDQWKEIKLSQAEVSKMFSNCYLYVTCEPCIMCAAALSFLGIKEVYYGCANDKFGGCGSILSLHRSDKTSCEEVGGKSYKCTGGIMAEEAVSLFRNFYELGNPNAPKPHRPIQQP</sequence>
<feature type="compositionally biased region" description="Polar residues" evidence="4">
    <location>
        <begin position="8"/>
        <end position="17"/>
    </location>
</feature>
<keyword evidence="7" id="KW-1185">Reference proteome</keyword>
<comment type="caution">
    <text evidence="6">The sequence shown here is derived from an EMBL/GenBank/DDBJ whole genome shotgun (WGS) entry which is preliminary data.</text>
</comment>
<accession>A0AAP0GRC5</accession>
<dbReference type="GO" id="GO:0008270">
    <property type="term" value="F:zinc ion binding"/>
    <property type="evidence" value="ECO:0007669"/>
    <property type="project" value="InterPro"/>
</dbReference>
<dbReference type="InterPro" id="IPR016192">
    <property type="entry name" value="APOBEC/CMP_deaminase_Zn-bd"/>
</dbReference>
<evidence type="ECO:0000256" key="1">
    <source>
        <dbReference type="ARBA" id="ARBA00022723"/>
    </source>
</evidence>
<dbReference type="SUPFAM" id="SSF53927">
    <property type="entry name" value="Cytidine deaminase-like"/>
    <property type="match status" value="1"/>
</dbReference>
<dbReference type="EMBL" id="JBCNJP010000020">
    <property type="protein sequence ID" value="KAK9060343.1"/>
    <property type="molecule type" value="Genomic_DNA"/>
</dbReference>
<dbReference type="Proteomes" id="UP001408789">
    <property type="component" value="Unassembled WGS sequence"/>
</dbReference>
<dbReference type="GO" id="GO:0002100">
    <property type="term" value="P:tRNA wobble adenosine to inosine editing"/>
    <property type="evidence" value="ECO:0007669"/>
    <property type="project" value="InterPro"/>
</dbReference>
<gene>
    <name evidence="6" type="ORF">SSX86_021047</name>
</gene>
<evidence type="ECO:0000256" key="4">
    <source>
        <dbReference type="SAM" id="MobiDB-lite"/>
    </source>
</evidence>
<dbReference type="GO" id="GO:0052717">
    <property type="term" value="F:tRNA-specific adenosine-34 deaminase activity"/>
    <property type="evidence" value="ECO:0007669"/>
    <property type="project" value="UniProtKB-EC"/>
</dbReference>
<protein>
    <recommendedName>
        <fullName evidence="5">CMP/dCMP-type deaminase domain-containing protein</fullName>
    </recommendedName>
</protein>
<evidence type="ECO:0000256" key="2">
    <source>
        <dbReference type="ARBA" id="ARBA00022801"/>
    </source>
</evidence>
<evidence type="ECO:0000313" key="6">
    <source>
        <dbReference type="EMBL" id="KAK9060343.1"/>
    </source>
</evidence>
<dbReference type="Pfam" id="PF00383">
    <property type="entry name" value="dCMP_cyt_deam_1"/>
    <property type="match status" value="1"/>
</dbReference>
<dbReference type="InterPro" id="IPR016193">
    <property type="entry name" value="Cytidine_deaminase-like"/>
</dbReference>
<name>A0AAP0GRC5_9ASTR</name>
<dbReference type="PANTHER" id="PTHR11079">
    <property type="entry name" value="CYTOSINE DEAMINASE FAMILY MEMBER"/>
    <property type="match status" value="1"/>
</dbReference>
<dbReference type="InterPro" id="IPR002125">
    <property type="entry name" value="CMP_dCMP_dom"/>
</dbReference>
<keyword evidence="3" id="KW-0862">Zinc</keyword>
<dbReference type="AlphaFoldDB" id="A0AAP0GRC5"/>
<dbReference type="PROSITE" id="PS00903">
    <property type="entry name" value="CYT_DCMP_DEAMINASES_1"/>
    <property type="match status" value="1"/>
</dbReference>